<keyword evidence="3" id="KW-1185">Reference proteome</keyword>
<feature type="domain" description="HTH cro/C1-type" evidence="1">
    <location>
        <begin position="28"/>
        <end position="70"/>
    </location>
</feature>
<dbReference type="SUPFAM" id="SSF52540">
    <property type="entry name" value="P-loop containing nucleoside triphosphate hydrolases"/>
    <property type="match status" value="1"/>
</dbReference>
<dbReference type="Proteomes" id="UP000579523">
    <property type="component" value="Unassembled WGS sequence"/>
</dbReference>
<keyword evidence="2" id="KW-0547">Nucleotide-binding</keyword>
<proteinExistence type="predicted"/>
<dbReference type="GO" id="GO:0016887">
    <property type="term" value="F:ATP hydrolysis activity"/>
    <property type="evidence" value="ECO:0007669"/>
    <property type="project" value="InterPro"/>
</dbReference>
<name>A0A7W7PY13_9ACTN</name>
<dbReference type="InterPro" id="IPR001387">
    <property type="entry name" value="Cro/C1-type_HTH"/>
</dbReference>
<reference evidence="2 3" key="1">
    <citation type="submission" date="2020-08" db="EMBL/GenBank/DDBJ databases">
        <title>Genomic Encyclopedia of Type Strains, Phase III (KMG-III): the genomes of soil and plant-associated and newly described type strains.</title>
        <authorList>
            <person name="Whitman W."/>
        </authorList>
    </citation>
    <scope>NUCLEOTIDE SEQUENCE [LARGE SCALE GENOMIC DNA]</scope>
    <source>
        <strain evidence="2 3">CECT 3273</strain>
    </source>
</reference>
<dbReference type="SUPFAM" id="SSF47413">
    <property type="entry name" value="lambda repressor-like DNA-binding domains"/>
    <property type="match status" value="1"/>
</dbReference>
<evidence type="ECO:0000313" key="3">
    <source>
        <dbReference type="Proteomes" id="UP000579523"/>
    </source>
</evidence>
<dbReference type="Gene3D" id="3.40.50.300">
    <property type="entry name" value="P-loop containing nucleotide triphosphate hydrolases"/>
    <property type="match status" value="1"/>
</dbReference>
<dbReference type="PROSITE" id="PS50943">
    <property type="entry name" value="HTH_CROC1"/>
    <property type="match status" value="1"/>
</dbReference>
<evidence type="ECO:0000259" key="1">
    <source>
        <dbReference type="PROSITE" id="PS50943"/>
    </source>
</evidence>
<accession>A0A7W7PY13</accession>
<dbReference type="CDD" id="cd00093">
    <property type="entry name" value="HTH_XRE"/>
    <property type="match status" value="1"/>
</dbReference>
<dbReference type="Pfam" id="PF00004">
    <property type="entry name" value="AAA"/>
    <property type="match status" value="1"/>
</dbReference>
<organism evidence="2 3">
    <name type="scientific">Streptomyces griseomycini</name>
    <dbReference type="NCBI Taxonomy" id="66895"/>
    <lineage>
        <taxon>Bacteria</taxon>
        <taxon>Bacillati</taxon>
        <taxon>Actinomycetota</taxon>
        <taxon>Actinomycetes</taxon>
        <taxon>Kitasatosporales</taxon>
        <taxon>Streptomycetaceae</taxon>
        <taxon>Streptomyces</taxon>
    </lineage>
</organism>
<dbReference type="GO" id="GO:0005524">
    <property type="term" value="F:ATP binding"/>
    <property type="evidence" value="ECO:0007669"/>
    <property type="project" value="UniProtKB-KW"/>
</dbReference>
<dbReference type="AlphaFoldDB" id="A0A7W7PY13"/>
<dbReference type="InterPro" id="IPR027417">
    <property type="entry name" value="P-loop_NTPase"/>
</dbReference>
<keyword evidence="2" id="KW-0067">ATP-binding</keyword>
<dbReference type="RefSeq" id="WP_184829225.1">
    <property type="nucleotide sequence ID" value="NZ_BMTK01000020.1"/>
</dbReference>
<dbReference type="InterPro" id="IPR010982">
    <property type="entry name" value="Lambda_DNA-bd_dom_sf"/>
</dbReference>
<protein>
    <submittedName>
        <fullName evidence="2">Energy-coupling factor transporter ATP-binding protein EcfA2</fullName>
    </submittedName>
</protein>
<evidence type="ECO:0000313" key="2">
    <source>
        <dbReference type="EMBL" id="MBB4903293.1"/>
    </source>
</evidence>
<dbReference type="GO" id="GO:0003677">
    <property type="term" value="F:DNA binding"/>
    <property type="evidence" value="ECO:0007669"/>
    <property type="project" value="InterPro"/>
</dbReference>
<gene>
    <name evidence="2" type="ORF">FHS37_007390</name>
</gene>
<sequence length="1260" mass="138093">MGDTGFGGLFKRLTKELPRQAKCRPVPQKDMAALIGVKPPTITDWLKDTHIPKPDTVRAFVGKFRAWDRFRCPGTMWPAELRDEFDRTAQELLKVSAAWHTAGYKDFERLEKLSEYAYQDASVVAVDASQVEGHVALEDLYVRRAVEGSILKRALAAQEGSAQLVVGEPGCGKTSLLWSLFGQLSDMEGVQPLFVRASYLIEGLTEARSETGVSVGDLVKAVSCAQQLKGRPVVLVDTLDLLVAHPRGTEAVQDLLRAMDRLKIAVILTCRPEEAVELQFPPRPEGTDDEAEEEAEAVAFRRPQITLGLYTEEECREAVRRHADVFCPAARYGPSAAGRLEADILDAVYQGLPVREVCGNPLYLRLLFDLYAPDPPLAQIDAAGLFEQVRIRRVLKDSRAGDTEQSGRAGWDLSDTARALARYLLSANTIEYRPRDAGDALERLLAVPRERIDMELAELRRRGLLADAPAGGLRFFHQTFFEFMAAEYLRHAGRGKELVARMTEHPTDLVLAAVAGQLIPRADPGTDSVLLRPLLEHPDLSDRALEWYADMRSPAEDDIAAAHAALRRASRVGVQRFLERLPGHVHKESGRWVEDLTVVWPLTEERPALRRVLFATVGRLASQHPEDTVRFCAEQRRLAWWVERGPAELKTHKLEWIALFAALFPHAPESSLEWVTQVCRVLITVESYKVVADAVEQVEVCVLRLPPAQQASRRQKALRVFETLLNERPEKTRGTVTEFEQAVGILWEGVQSATEEDAAALLAAALEDGDRGAGRARLHGAARLAAVLGEERACTAVAELESVRSPRVQTALVLHVLVPVLLGRDTPLRRALADACRTALSTLPGPSKEPDGSRTMASLMAEAVRTALDKGLPLERLSELLPDDSRPELWLARAGLVNLVGPASAGGHAPAMSAVKAWIQATEAARDKAGWSPDVARKVLAHLTEDILAELVEEALGKKSPAELSALVDAAGERHLVPSPQVVEPLRRHLTRLDSSEEIVLWNALITHWSWAPPTPDAVAAALALGDQTYPALLRLVNTCVHHPDWRWPQLKALLDQLTGDCETRPHRQAGAVAPHDALAALLAHRHPLTPADTPTVVDTVLDLTLPDTGMLSAIDRATARLAAHLLGRLATPHPEEAARGLVTAAQRLGSRPNGVSADFAHFTEETVGLTLAHLPAGARHDFVLDLARAEENLGKQAVTAFSMLAGTTAQPPDWYRQLSNDKTLPATVRSTVTSHLHRYARTRCGGPWPALMTGPALGR</sequence>
<dbReference type="InterPro" id="IPR003959">
    <property type="entry name" value="ATPase_AAA_core"/>
</dbReference>
<comment type="caution">
    <text evidence="2">The sequence shown here is derived from an EMBL/GenBank/DDBJ whole genome shotgun (WGS) entry which is preliminary data.</text>
</comment>
<dbReference type="EMBL" id="JACHJI010000026">
    <property type="protein sequence ID" value="MBB4903293.1"/>
    <property type="molecule type" value="Genomic_DNA"/>
</dbReference>